<dbReference type="EMBL" id="MTAC01000046">
    <property type="protein sequence ID" value="OSI28324.1"/>
    <property type="molecule type" value="Genomic_DNA"/>
</dbReference>
<evidence type="ECO:0000313" key="3">
    <source>
        <dbReference type="Proteomes" id="UP000193346"/>
    </source>
</evidence>
<comment type="caution">
    <text evidence="2">The sequence shown here is derived from an EMBL/GenBank/DDBJ whole genome shotgun (WGS) entry which is preliminary data.</text>
</comment>
<accession>A0ABX3WJU4</accession>
<dbReference type="Proteomes" id="UP000193346">
    <property type="component" value="Unassembled WGS sequence"/>
</dbReference>
<evidence type="ECO:0000313" key="2">
    <source>
        <dbReference type="EMBL" id="OSI28324.1"/>
    </source>
</evidence>
<dbReference type="RefSeq" id="WP_085418976.1">
    <property type="nucleotide sequence ID" value="NZ_CP091509.1"/>
</dbReference>
<feature type="region of interest" description="Disordered" evidence="1">
    <location>
        <begin position="1"/>
        <end position="57"/>
    </location>
</feature>
<reference evidence="2 3" key="1">
    <citation type="submission" date="2017-01" db="EMBL/GenBank/DDBJ databases">
        <authorList>
            <person name="Wolfgang W.J."/>
            <person name="Cole J."/>
            <person name="Wroblewski D."/>
            <person name="Mcginnis J."/>
            <person name="Musser K.A."/>
        </authorList>
    </citation>
    <scope>NUCLEOTIDE SEQUENCE [LARGE SCALE GENOMIC DNA]</scope>
    <source>
        <strain evidence="2 3">93087</strain>
    </source>
</reference>
<keyword evidence="3" id="KW-1185">Reference proteome</keyword>
<protein>
    <submittedName>
        <fullName evidence="2">Uncharacterized protein</fullName>
    </submittedName>
</protein>
<name>A0ABX3WJU4_9NEIS</name>
<feature type="compositionally biased region" description="Basic and acidic residues" evidence="1">
    <location>
        <begin position="1"/>
        <end position="14"/>
    </location>
</feature>
<proteinExistence type="predicted"/>
<feature type="compositionally biased region" description="Polar residues" evidence="1">
    <location>
        <begin position="209"/>
        <end position="219"/>
    </location>
</feature>
<feature type="region of interest" description="Disordered" evidence="1">
    <location>
        <begin position="187"/>
        <end position="219"/>
    </location>
</feature>
<sequence length="312" mass="35780">MENESKPADSKRMEILQQSLAKKQTAFDNKLQAHFDDVQSANGQPLNDKRNGQATMNRWERQNESLRTLQKSIEKTEAAIEREQRKIDYVARTPIPEFLKPMLEAGEITQWRKYPNRFFVPGVEKARIVWHEDKQEFGYSHLQGVKGEQYAKFRDTYNHIRALHKQEREKTLKTNSMENPAQDTVADKAWQSASPDNVSDGLFTEPSEKSLSSSMRPSETVQTAFSNGVSEQSPQGSLNVLKHQYLMQTATLSTADKQHRTVLEHALEKTIADLPADVQLQARINFYRSQTQAAANKYEVTVERQPETGIER</sequence>
<organism evidence="2 3">
    <name type="scientific">Neisseria dumasiana</name>
    <dbReference type="NCBI Taxonomy" id="1931275"/>
    <lineage>
        <taxon>Bacteria</taxon>
        <taxon>Pseudomonadati</taxon>
        <taxon>Pseudomonadota</taxon>
        <taxon>Betaproteobacteria</taxon>
        <taxon>Neisseriales</taxon>
        <taxon>Neisseriaceae</taxon>
        <taxon>Neisseria</taxon>
    </lineage>
</organism>
<evidence type="ECO:0000256" key="1">
    <source>
        <dbReference type="SAM" id="MobiDB-lite"/>
    </source>
</evidence>
<gene>
    <name evidence="2" type="ORF">BV913_11740</name>
</gene>